<dbReference type="GO" id="GO:0004519">
    <property type="term" value="F:endonuclease activity"/>
    <property type="evidence" value="ECO:0007669"/>
    <property type="project" value="UniProtKB-KW"/>
</dbReference>
<keyword evidence="4" id="KW-0540">Nuclease</keyword>
<evidence type="ECO:0000313" key="5">
    <source>
        <dbReference type="Proteomes" id="UP001597343"/>
    </source>
</evidence>
<dbReference type="EC" id="3.1.21.-" evidence="4"/>
<keyword evidence="4" id="KW-0255">Endonuclease</keyword>
<comment type="caution">
    <text evidence="4">The sequence shown here is derived from an EMBL/GenBank/DDBJ whole genome shotgun (WGS) entry which is preliminary data.</text>
</comment>
<dbReference type="SUPFAM" id="SSF57783">
    <property type="entry name" value="Zinc beta-ribbon"/>
    <property type="match status" value="1"/>
</dbReference>
<keyword evidence="5" id="KW-1185">Reference proteome</keyword>
<dbReference type="InterPro" id="IPR013498">
    <property type="entry name" value="Topo_IA_Znf"/>
</dbReference>
<evidence type="ECO:0000256" key="1">
    <source>
        <dbReference type="SAM" id="MobiDB-lite"/>
    </source>
</evidence>
<dbReference type="Proteomes" id="UP001597343">
    <property type="component" value="Unassembled WGS sequence"/>
</dbReference>
<organism evidence="4 5">
    <name type="scientific">Tumebacillus lipolyticus</name>
    <dbReference type="NCBI Taxonomy" id="1280370"/>
    <lineage>
        <taxon>Bacteria</taxon>
        <taxon>Bacillati</taxon>
        <taxon>Bacillota</taxon>
        <taxon>Bacilli</taxon>
        <taxon>Bacillales</taxon>
        <taxon>Alicyclobacillaceae</taxon>
        <taxon>Tumebacillus</taxon>
    </lineage>
</organism>
<evidence type="ECO:0000313" key="4">
    <source>
        <dbReference type="EMBL" id="MFD2168689.1"/>
    </source>
</evidence>
<dbReference type="InterPro" id="IPR007560">
    <property type="entry name" value="Restrct_endonuc_IV_Mrr"/>
</dbReference>
<feature type="region of interest" description="Disordered" evidence="1">
    <location>
        <begin position="25"/>
        <end position="45"/>
    </location>
</feature>
<accession>A0ABW4ZTL2</accession>
<dbReference type="Gene3D" id="3.30.65.10">
    <property type="entry name" value="Bacterial Topoisomerase I, domain 1"/>
    <property type="match status" value="1"/>
</dbReference>
<dbReference type="PANTHER" id="PTHR30015:SF7">
    <property type="entry name" value="TYPE IV METHYL-DIRECTED RESTRICTION ENZYME ECOKMRR"/>
    <property type="match status" value="1"/>
</dbReference>
<dbReference type="SUPFAM" id="SSF52980">
    <property type="entry name" value="Restriction endonuclease-like"/>
    <property type="match status" value="1"/>
</dbReference>
<proteinExistence type="predicted"/>
<dbReference type="Pfam" id="PF04471">
    <property type="entry name" value="Mrr_cat"/>
    <property type="match status" value="1"/>
</dbReference>
<dbReference type="Pfam" id="PF01396">
    <property type="entry name" value="Zn_ribbon_Top1"/>
    <property type="match status" value="1"/>
</dbReference>
<dbReference type="RefSeq" id="WP_386043629.1">
    <property type="nucleotide sequence ID" value="NZ_JBHUIO010000002.1"/>
</dbReference>
<gene>
    <name evidence="4" type="ORF">ACFSOY_01470</name>
</gene>
<keyword evidence="4" id="KW-0378">Hydrolase</keyword>
<evidence type="ECO:0000259" key="3">
    <source>
        <dbReference type="Pfam" id="PF04471"/>
    </source>
</evidence>
<dbReference type="GO" id="GO:0016787">
    <property type="term" value="F:hydrolase activity"/>
    <property type="evidence" value="ECO:0007669"/>
    <property type="project" value="UniProtKB-KW"/>
</dbReference>
<dbReference type="PANTHER" id="PTHR30015">
    <property type="entry name" value="MRR RESTRICTION SYSTEM PROTEIN"/>
    <property type="match status" value="1"/>
</dbReference>
<dbReference type="InterPro" id="IPR011856">
    <property type="entry name" value="tRNA_endonuc-like_dom_sf"/>
</dbReference>
<dbReference type="EMBL" id="JBHUIO010000002">
    <property type="protein sequence ID" value="MFD2168689.1"/>
    <property type="molecule type" value="Genomic_DNA"/>
</dbReference>
<evidence type="ECO:0000259" key="2">
    <source>
        <dbReference type="Pfam" id="PF01396"/>
    </source>
</evidence>
<dbReference type="InterPro" id="IPR011335">
    <property type="entry name" value="Restrct_endonuc-II-like"/>
</dbReference>
<reference evidence="5" key="1">
    <citation type="journal article" date="2019" name="Int. J. Syst. Evol. Microbiol.">
        <title>The Global Catalogue of Microorganisms (GCM) 10K type strain sequencing project: providing services to taxonomists for standard genome sequencing and annotation.</title>
        <authorList>
            <consortium name="The Broad Institute Genomics Platform"/>
            <consortium name="The Broad Institute Genome Sequencing Center for Infectious Disease"/>
            <person name="Wu L."/>
            <person name="Ma J."/>
        </authorList>
    </citation>
    <scope>NUCLEOTIDE SEQUENCE [LARGE SCALE GENOMIC DNA]</scope>
    <source>
        <strain evidence="5">CGMCC 1.13574</strain>
    </source>
</reference>
<feature type="domain" description="Restriction endonuclease type IV Mrr" evidence="3">
    <location>
        <begin position="61"/>
        <end position="167"/>
    </location>
</feature>
<sequence>MSTFWMVVGGMFILSILLERATKSSRKRGRSGKRNGLPKTKAKPAFSNEVRPDATLLKTPLQELSGFEFERLLALYFRDQGYKVEETGVGGNDGGVDLVLINRKGERTAVQAKRYADHNKVPVQTVRELVGAKRNHNCILTLLVTTSDLTEPAKKEAEQFHVDYWHGGIVERKLAAWGKYKPTKKKQRSVRKEVAATAEVICRCGHLMVIRKNRQGESFYGCSRFPNCRHTKSVE</sequence>
<name>A0ABW4ZTL2_9BACL</name>
<dbReference type="Gene3D" id="3.40.1350.10">
    <property type="match status" value="1"/>
</dbReference>
<protein>
    <submittedName>
        <fullName evidence="4">Restriction endonuclease</fullName>
        <ecNumber evidence="4">3.1.21.-</ecNumber>
    </submittedName>
</protein>
<feature type="domain" description="DNA topoisomerase type IA zn finger" evidence="2">
    <location>
        <begin position="204"/>
        <end position="234"/>
    </location>
</feature>
<dbReference type="InterPro" id="IPR052906">
    <property type="entry name" value="Type_IV_Methyl-Rstrct_Enzyme"/>
</dbReference>